<keyword evidence="3" id="KW-1185">Reference proteome</keyword>
<evidence type="ECO:0000313" key="3">
    <source>
        <dbReference type="Proteomes" id="UP000887458"/>
    </source>
</evidence>
<dbReference type="EMBL" id="NJHN03000036">
    <property type="protein sequence ID" value="KAH9422495.1"/>
    <property type="molecule type" value="Genomic_DNA"/>
</dbReference>
<evidence type="ECO:0000256" key="1">
    <source>
        <dbReference type="SAM" id="Phobius"/>
    </source>
</evidence>
<gene>
    <name evidence="2" type="ORF">DERP_003171</name>
</gene>
<keyword evidence="1" id="KW-0472">Membrane</keyword>
<evidence type="ECO:0000313" key="2">
    <source>
        <dbReference type="EMBL" id="KAH9422495.1"/>
    </source>
</evidence>
<accession>A0ABQ8JIQ3</accession>
<proteinExistence type="predicted"/>
<organism evidence="2 3">
    <name type="scientific">Dermatophagoides pteronyssinus</name>
    <name type="common">European house dust mite</name>
    <dbReference type="NCBI Taxonomy" id="6956"/>
    <lineage>
        <taxon>Eukaryota</taxon>
        <taxon>Metazoa</taxon>
        <taxon>Ecdysozoa</taxon>
        <taxon>Arthropoda</taxon>
        <taxon>Chelicerata</taxon>
        <taxon>Arachnida</taxon>
        <taxon>Acari</taxon>
        <taxon>Acariformes</taxon>
        <taxon>Sarcoptiformes</taxon>
        <taxon>Astigmata</taxon>
        <taxon>Psoroptidia</taxon>
        <taxon>Analgoidea</taxon>
        <taxon>Pyroglyphidae</taxon>
        <taxon>Dermatophagoidinae</taxon>
        <taxon>Dermatophagoides</taxon>
    </lineage>
</organism>
<keyword evidence="1" id="KW-0812">Transmembrane</keyword>
<feature type="transmembrane region" description="Helical" evidence="1">
    <location>
        <begin position="180"/>
        <end position="199"/>
    </location>
</feature>
<sequence>MNHSNIVVKNDHYDKTLDILLILAILYFIYLMFTRFLQQTYRRIHRFGHRWLLWPRLSIPTIIVLTLFIVLFVYYDQHLYSLDYNEQKCESLWHDKYRKFLDFVFDLTLGNSPISNEYKPCQIEYLYDGTISLLVIIAISIYSLRFFLDHHYYGFLMFTVAFLLLFLDRMDKTNQRNQRIKLHIIIFILEIMIIVFHIIRKLFKTFSFFINMIVQFLLVSSMIFIVLAIISHLYKNIREMSEEMQRN</sequence>
<protein>
    <submittedName>
        <fullName evidence="2">Uncharacterized protein</fullName>
    </submittedName>
</protein>
<reference evidence="2 3" key="1">
    <citation type="journal article" date="2018" name="J. Allergy Clin. Immunol.">
        <title>High-quality assembly of Dermatophagoides pteronyssinus genome and transcriptome reveals a wide range of novel allergens.</title>
        <authorList>
            <person name="Liu X.Y."/>
            <person name="Yang K.Y."/>
            <person name="Wang M.Q."/>
            <person name="Kwok J.S."/>
            <person name="Zeng X."/>
            <person name="Yang Z."/>
            <person name="Xiao X.J."/>
            <person name="Lau C.P."/>
            <person name="Li Y."/>
            <person name="Huang Z.M."/>
            <person name="Ba J.G."/>
            <person name="Yim A.K."/>
            <person name="Ouyang C.Y."/>
            <person name="Ngai S.M."/>
            <person name="Chan T.F."/>
            <person name="Leung E.L."/>
            <person name="Liu L."/>
            <person name="Liu Z.G."/>
            <person name="Tsui S.K."/>
        </authorList>
    </citation>
    <scope>NUCLEOTIDE SEQUENCE [LARGE SCALE GENOMIC DNA]</scope>
    <source>
        <strain evidence="2">Derp</strain>
    </source>
</reference>
<feature type="transmembrane region" description="Helical" evidence="1">
    <location>
        <begin position="19"/>
        <end position="37"/>
    </location>
</feature>
<keyword evidence="1" id="KW-1133">Transmembrane helix</keyword>
<feature type="transmembrane region" description="Helical" evidence="1">
    <location>
        <begin position="125"/>
        <end position="144"/>
    </location>
</feature>
<reference evidence="2 3" key="2">
    <citation type="journal article" date="2022" name="Mol. Biol. Evol.">
        <title>Comparative Genomics Reveals Insights into the Divergent Evolution of Astigmatic Mites and Household Pest Adaptations.</title>
        <authorList>
            <person name="Xiong Q."/>
            <person name="Wan A.T."/>
            <person name="Liu X."/>
            <person name="Fung C.S."/>
            <person name="Xiao X."/>
            <person name="Malainual N."/>
            <person name="Hou J."/>
            <person name="Wang L."/>
            <person name="Wang M."/>
            <person name="Yang K.Y."/>
            <person name="Cui Y."/>
            <person name="Leung E.L."/>
            <person name="Nong W."/>
            <person name="Shin S.K."/>
            <person name="Au S.W."/>
            <person name="Jeong K.Y."/>
            <person name="Chew F.T."/>
            <person name="Hui J.H."/>
            <person name="Leung T.F."/>
            <person name="Tungtrongchitr A."/>
            <person name="Zhong N."/>
            <person name="Liu Z."/>
            <person name="Tsui S.K."/>
        </authorList>
    </citation>
    <scope>NUCLEOTIDE SEQUENCE [LARGE SCALE GENOMIC DNA]</scope>
    <source>
        <strain evidence="2">Derp</strain>
    </source>
</reference>
<feature type="transmembrane region" description="Helical" evidence="1">
    <location>
        <begin position="205"/>
        <end position="230"/>
    </location>
</feature>
<comment type="caution">
    <text evidence="2">The sequence shown here is derived from an EMBL/GenBank/DDBJ whole genome shotgun (WGS) entry which is preliminary data.</text>
</comment>
<feature type="transmembrane region" description="Helical" evidence="1">
    <location>
        <begin position="150"/>
        <end position="168"/>
    </location>
</feature>
<name>A0ABQ8JIQ3_DERPT</name>
<dbReference type="Proteomes" id="UP000887458">
    <property type="component" value="Unassembled WGS sequence"/>
</dbReference>
<feature type="transmembrane region" description="Helical" evidence="1">
    <location>
        <begin position="57"/>
        <end position="75"/>
    </location>
</feature>